<dbReference type="RefSeq" id="WP_208251849.1">
    <property type="nucleotide sequence ID" value="NZ_JAGEPF010000040.1"/>
</dbReference>
<reference evidence="1 2" key="1">
    <citation type="submission" date="2021-03" db="EMBL/GenBank/DDBJ databases">
        <title>Actinomadura violae sp. nov., isolated from lichen in Thailand.</title>
        <authorList>
            <person name="Kanchanasin P."/>
            <person name="Saeng-In P."/>
            <person name="Phongsopitanun W."/>
            <person name="Yuki M."/>
            <person name="Kudo T."/>
            <person name="Ohkuma M."/>
            <person name="Tanasupawat S."/>
        </authorList>
    </citation>
    <scope>NUCLEOTIDE SEQUENCE [LARGE SCALE GENOMIC DNA]</scope>
    <source>
        <strain evidence="1 2">LCR2-06</strain>
    </source>
</reference>
<comment type="caution">
    <text evidence="1">The sequence shown here is derived from an EMBL/GenBank/DDBJ whole genome shotgun (WGS) entry which is preliminary data.</text>
</comment>
<keyword evidence="2" id="KW-1185">Reference proteome</keyword>
<evidence type="ECO:0000313" key="1">
    <source>
        <dbReference type="EMBL" id="MBO2464986.1"/>
    </source>
</evidence>
<dbReference type="Proteomes" id="UP000680206">
    <property type="component" value="Unassembled WGS sequence"/>
</dbReference>
<protein>
    <submittedName>
        <fullName evidence="1">Uncharacterized protein</fullName>
    </submittedName>
</protein>
<accession>A0ABS3S7K1</accession>
<evidence type="ECO:0000313" key="2">
    <source>
        <dbReference type="Proteomes" id="UP000680206"/>
    </source>
</evidence>
<dbReference type="EMBL" id="JAGEPF010000040">
    <property type="protein sequence ID" value="MBO2464986.1"/>
    <property type="molecule type" value="Genomic_DNA"/>
</dbReference>
<gene>
    <name evidence="1" type="ORF">J4709_46215</name>
</gene>
<proteinExistence type="predicted"/>
<sequence>MSAAPHPADVALALDADMAETAGVLVARRFTACETPATLALAADRGEEMLSETEPLEATLPHPDDVQVASRWPAVNAFRAAYVRAMTAPNSDREDAEADSLRWEQAAVRVAPAAAERVPLSAEVWLLRRAREVERQDADWWG</sequence>
<name>A0ABS3S7K1_9ACTN</name>
<organism evidence="1 2">
    <name type="scientific">Actinomadura violacea</name>
    <dbReference type="NCBI Taxonomy" id="2819934"/>
    <lineage>
        <taxon>Bacteria</taxon>
        <taxon>Bacillati</taxon>
        <taxon>Actinomycetota</taxon>
        <taxon>Actinomycetes</taxon>
        <taxon>Streptosporangiales</taxon>
        <taxon>Thermomonosporaceae</taxon>
        <taxon>Actinomadura</taxon>
    </lineage>
</organism>